<accession>A0A1I5WP65</accession>
<feature type="transmembrane region" description="Helical" evidence="1">
    <location>
        <begin position="21"/>
        <end position="38"/>
    </location>
</feature>
<dbReference type="InterPro" id="IPR043756">
    <property type="entry name" value="DUF5702"/>
</dbReference>
<proteinExistence type="predicted"/>
<dbReference type="Proteomes" id="UP000182624">
    <property type="component" value="Unassembled WGS sequence"/>
</dbReference>
<protein>
    <submittedName>
        <fullName evidence="2">Uncharacterized protein</fullName>
    </submittedName>
</protein>
<evidence type="ECO:0000313" key="3">
    <source>
        <dbReference type="Proteomes" id="UP000182624"/>
    </source>
</evidence>
<organism evidence="2 3">
    <name type="scientific">Butyrivibrio proteoclasticus</name>
    <dbReference type="NCBI Taxonomy" id="43305"/>
    <lineage>
        <taxon>Bacteria</taxon>
        <taxon>Bacillati</taxon>
        <taxon>Bacillota</taxon>
        <taxon>Clostridia</taxon>
        <taxon>Lachnospirales</taxon>
        <taxon>Lachnospiraceae</taxon>
        <taxon>Butyrivibrio</taxon>
    </lineage>
</organism>
<reference evidence="3" key="1">
    <citation type="submission" date="2016-10" db="EMBL/GenBank/DDBJ databases">
        <authorList>
            <person name="Varghese N."/>
            <person name="Submissions S."/>
        </authorList>
    </citation>
    <scope>NUCLEOTIDE SEQUENCE [LARGE SCALE GENOMIC DNA]</scope>
    <source>
        <strain evidence="3">P18</strain>
    </source>
</reference>
<dbReference type="Pfam" id="PF18960">
    <property type="entry name" value="DUF5702"/>
    <property type="match status" value="1"/>
</dbReference>
<name>A0A1I5WP65_9FIRM</name>
<keyword evidence="1" id="KW-0472">Membrane</keyword>
<dbReference type="AlphaFoldDB" id="A0A1I5WP65"/>
<sequence length="488" mass="54679">MSLKLSDRKPVRLQTKGYLTVYLSLSITIILSLILALYEGARIGAVKMKTECVADISMNSVLAEYSRQLYEQYGLLMVDTSYGTGSHTIVNTEEHLRNYVQKNLELSLPGKVLGQNTMLGMYCKDANITGNSFASDNNGAVLNRQILAYMGADVIGSLVSDVEENVMTLQESGFDTTDVDAMARENQEEIDEIELPTIINDEGEEEQVSLGNPADTVNSNRGIGPLNLAISDRSQISDTVVNLSEYASHREKNKGTGLNDDLDMSIAKRALIEQYYYEKCGYYGAEMEKSLLKYQMEYLAYGENSDYANLGHVAGTLLFWRQASNMLYLFNCGPKVEAADMMASLLTAVMLVPELKELVKYSILFAWTFAESISDLKILFNGGRVPLAKSDDTWQLGLEAMFSFRDYDGGDCGEGLYYKDYLRMIVFMTDFNIKTQRLMDIMEMDIRKTSGNADFKIDHCLDCFRAEIEIGTSYGYGATIDRVYGYEE</sequence>
<keyword evidence="1" id="KW-0812">Transmembrane</keyword>
<evidence type="ECO:0000313" key="2">
    <source>
        <dbReference type="EMBL" id="SFQ21595.1"/>
    </source>
</evidence>
<evidence type="ECO:0000256" key="1">
    <source>
        <dbReference type="SAM" id="Phobius"/>
    </source>
</evidence>
<keyword evidence="1" id="KW-1133">Transmembrane helix</keyword>
<gene>
    <name evidence="2" type="ORF">SAMN04487928_12423</name>
</gene>
<dbReference type="EMBL" id="FOXO01000024">
    <property type="protein sequence ID" value="SFQ21595.1"/>
    <property type="molecule type" value="Genomic_DNA"/>
</dbReference>
<keyword evidence="3" id="KW-1185">Reference proteome</keyword>